<reference evidence="1" key="1">
    <citation type="submission" date="2016-07" db="EMBL/GenBank/DDBJ databases">
        <authorList>
            <person name="Bretaudeau A."/>
        </authorList>
    </citation>
    <scope>NUCLEOTIDE SEQUENCE</scope>
    <source>
        <strain evidence="1">Rice</strain>
        <tissue evidence="1">Whole body</tissue>
    </source>
</reference>
<evidence type="ECO:0000313" key="1">
    <source>
        <dbReference type="EMBL" id="SOQ57073.1"/>
    </source>
</evidence>
<dbReference type="AlphaFoldDB" id="A0A2H1WVI1"/>
<sequence>MGTWCDWRRHPGQGLCCTSSILR</sequence>
<gene>
    <name evidence="1" type="primary">SFRICE042065.2</name>
    <name evidence="1" type="ORF">SFRICE_042065.2</name>
</gene>
<name>A0A2H1WVI1_SPOFR</name>
<proteinExistence type="predicted"/>
<accession>A0A2H1WVI1</accession>
<organism evidence="1">
    <name type="scientific">Spodoptera frugiperda</name>
    <name type="common">Fall armyworm</name>
    <dbReference type="NCBI Taxonomy" id="7108"/>
    <lineage>
        <taxon>Eukaryota</taxon>
        <taxon>Metazoa</taxon>
        <taxon>Ecdysozoa</taxon>
        <taxon>Arthropoda</taxon>
        <taxon>Hexapoda</taxon>
        <taxon>Insecta</taxon>
        <taxon>Pterygota</taxon>
        <taxon>Neoptera</taxon>
        <taxon>Endopterygota</taxon>
        <taxon>Lepidoptera</taxon>
        <taxon>Glossata</taxon>
        <taxon>Ditrysia</taxon>
        <taxon>Noctuoidea</taxon>
        <taxon>Noctuidae</taxon>
        <taxon>Amphipyrinae</taxon>
        <taxon>Spodoptera</taxon>
    </lineage>
</organism>
<protein>
    <submittedName>
        <fullName evidence="1">SFRICE042065.2</fullName>
    </submittedName>
</protein>
<dbReference type="EMBL" id="ODYU01011369">
    <property type="protein sequence ID" value="SOQ57073.1"/>
    <property type="molecule type" value="Genomic_DNA"/>
</dbReference>